<dbReference type="Proteomes" id="UP001056336">
    <property type="component" value="Chromosome"/>
</dbReference>
<evidence type="ECO:0008006" key="4">
    <source>
        <dbReference type="Google" id="ProtNLM"/>
    </source>
</evidence>
<proteinExistence type="predicted"/>
<reference evidence="2" key="2">
    <citation type="submission" date="2022-05" db="EMBL/GenBank/DDBJ databases">
        <authorList>
            <person name="Kim J.-S."/>
            <person name="Lee K."/>
            <person name="Suh M."/>
            <person name="Eom M."/>
            <person name="Kim J.-S."/>
            <person name="Kim D.-S."/>
            <person name="Ko S.-H."/>
            <person name="Shin Y."/>
            <person name="Lee J.-S."/>
        </authorList>
    </citation>
    <scope>NUCLEOTIDE SEQUENCE</scope>
    <source>
        <strain evidence="2">N237</strain>
    </source>
</reference>
<keyword evidence="3" id="KW-1185">Reference proteome</keyword>
<feature type="compositionally biased region" description="Low complexity" evidence="1">
    <location>
        <begin position="1"/>
        <end position="16"/>
    </location>
</feature>
<evidence type="ECO:0000256" key="1">
    <source>
        <dbReference type="SAM" id="MobiDB-lite"/>
    </source>
</evidence>
<accession>A0ABY4QVJ2</accession>
<organism evidence="2 3">
    <name type="scientific">Jatrophihabitans telluris</name>
    <dbReference type="NCBI Taxonomy" id="2038343"/>
    <lineage>
        <taxon>Bacteria</taxon>
        <taxon>Bacillati</taxon>
        <taxon>Actinomycetota</taxon>
        <taxon>Actinomycetes</taxon>
        <taxon>Jatrophihabitantales</taxon>
        <taxon>Jatrophihabitantaceae</taxon>
        <taxon>Jatrophihabitans</taxon>
    </lineage>
</organism>
<dbReference type="EMBL" id="CP097332">
    <property type="protein sequence ID" value="UQX87458.1"/>
    <property type="molecule type" value="Genomic_DNA"/>
</dbReference>
<name>A0ABY4QVJ2_9ACTN</name>
<feature type="region of interest" description="Disordered" evidence="1">
    <location>
        <begin position="1"/>
        <end position="35"/>
    </location>
</feature>
<sequence>MLEPADAVGDAPVDPATGRHRRRRRADQSPFEDHCDSCHGEGLQIAPAYLQWVETVDQLRARLDSVAGPIEAGIVADQLKRHESQPPAGEWDWTCPDCRGLGAVPTEEGHALLAFLDRHNRLPYDRRP</sequence>
<dbReference type="RefSeq" id="WP_249769995.1">
    <property type="nucleotide sequence ID" value="NZ_CP097332.1"/>
</dbReference>
<evidence type="ECO:0000313" key="2">
    <source>
        <dbReference type="EMBL" id="UQX87458.1"/>
    </source>
</evidence>
<evidence type="ECO:0000313" key="3">
    <source>
        <dbReference type="Proteomes" id="UP001056336"/>
    </source>
</evidence>
<protein>
    <recommendedName>
        <fullName evidence="4">Cytochrome c domain-containing protein</fullName>
    </recommendedName>
</protein>
<reference evidence="2" key="1">
    <citation type="journal article" date="2018" name="Int. J. Syst. Evol. Microbiol.">
        <title>Jatrophihabitans telluris sp. nov., isolated from sediment soil of lava forest wetlands and the emended description of the genus Jatrophihabitans.</title>
        <authorList>
            <person name="Lee K.C."/>
            <person name="Suh M.K."/>
            <person name="Eom M.K."/>
            <person name="Kim K.K."/>
            <person name="Kim J.S."/>
            <person name="Kim D.S."/>
            <person name="Ko S.H."/>
            <person name="Shin Y.K."/>
            <person name="Lee J.S."/>
        </authorList>
    </citation>
    <scope>NUCLEOTIDE SEQUENCE</scope>
    <source>
        <strain evidence="2">N237</strain>
    </source>
</reference>
<gene>
    <name evidence="2" type="ORF">M6D93_14255</name>
</gene>